<feature type="domain" description="Alpha fucosidase A-like C-terminal" evidence="2">
    <location>
        <begin position="870"/>
        <end position="923"/>
    </location>
</feature>
<dbReference type="Gene3D" id="2.70.98.50">
    <property type="entry name" value="putative glycoside hydrolase family protein from bacillus halodurans"/>
    <property type="match status" value="1"/>
</dbReference>
<evidence type="ECO:0000313" key="5">
    <source>
        <dbReference type="Proteomes" id="UP000078437"/>
    </source>
</evidence>
<dbReference type="Gene3D" id="2.60.120.260">
    <property type="entry name" value="Galactose-binding domain-like"/>
    <property type="match status" value="1"/>
</dbReference>
<feature type="domain" description="Glycosyl hydrolase family 95 N-terminal" evidence="1">
    <location>
        <begin position="250"/>
        <end position="429"/>
    </location>
</feature>
<proteinExistence type="predicted"/>
<dbReference type="InterPro" id="IPR008979">
    <property type="entry name" value="Galactose-bd-like_sf"/>
</dbReference>
<dbReference type="Proteomes" id="UP000078437">
    <property type="component" value="Chromosome"/>
</dbReference>
<dbReference type="InterPro" id="IPR008928">
    <property type="entry name" value="6-hairpin_glycosidase_sf"/>
</dbReference>
<dbReference type="STRING" id="453304.ATC03_00475"/>
<dbReference type="GO" id="GO:0005975">
    <property type="term" value="P:carbohydrate metabolic process"/>
    <property type="evidence" value="ECO:0007669"/>
    <property type="project" value="InterPro"/>
</dbReference>
<keyword evidence="5" id="KW-1185">Reference proteome</keyword>
<dbReference type="Pfam" id="PF14498">
    <property type="entry name" value="Glyco_hyd_65N_2"/>
    <property type="match status" value="2"/>
</dbReference>
<reference evidence="4 5" key="1">
    <citation type="journal article" date="2016" name="Int. J. Syst. Evol. Microbiol.">
        <title>Agromyces aureus sp. nov., isolated from the rhizosphere of Salix caprea L. grown in a heavy-metal-contaminated soil.</title>
        <authorList>
            <person name="Corretto E."/>
            <person name="Antonielli L."/>
            <person name="Sessitsch A."/>
            <person name="Compant S."/>
            <person name="Gorfer M."/>
            <person name="Kuffner M."/>
            <person name="Brader G."/>
        </authorList>
    </citation>
    <scope>NUCLEOTIDE SEQUENCE [LARGE SCALE GENOMIC DNA]</scope>
    <source>
        <strain evidence="4 5">AR33</strain>
    </source>
</reference>
<accession>A0A191WB94</accession>
<dbReference type="Pfam" id="PF21307">
    <property type="entry name" value="Glyco_hydro_95_C"/>
    <property type="match status" value="1"/>
</dbReference>
<name>A0A191WB94_9MICO</name>
<dbReference type="InterPro" id="IPR027414">
    <property type="entry name" value="GH95_N_dom"/>
</dbReference>
<evidence type="ECO:0000313" key="4">
    <source>
        <dbReference type="EMBL" id="ANJ25468.1"/>
    </source>
</evidence>
<dbReference type="RefSeq" id="WP_067871765.1">
    <property type="nucleotide sequence ID" value="NZ_CP013979.1"/>
</dbReference>
<evidence type="ECO:0000259" key="1">
    <source>
        <dbReference type="Pfam" id="PF14498"/>
    </source>
</evidence>
<dbReference type="InterPro" id="IPR006311">
    <property type="entry name" value="TAT_signal"/>
</dbReference>
<dbReference type="AlphaFoldDB" id="A0A191WB94"/>
<dbReference type="Gene3D" id="1.50.10.10">
    <property type="match status" value="1"/>
</dbReference>
<dbReference type="KEGG" id="agy:ATC03_00475"/>
<dbReference type="PANTHER" id="PTHR31084:SF3">
    <property type="entry name" value="ALPHA-FUCOSIDASE A"/>
    <property type="match status" value="1"/>
</dbReference>
<evidence type="ECO:0008006" key="6">
    <source>
        <dbReference type="Google" id="ProtNLM"/>
    </source>
</evidence>
<dbReference type="GO" id="GO:0004560">
    <property type="term" value="F:alpha-L-fucosidase activity"/>
    <property type="evidence" value="ECO:0007669"/>
    <property type="project" value="TreeGrafter"/>
</dbReference>
<dbReference type="PROSITE" id="PS51318">
    <property type="entry name" value="TAT"/>
    <property type="match status" value="1"/>
</dbReference>
<dbReference type="PANTHER" id="PTHR31084">
    <property type="entry name" value="ALPHA-L-FUCOSIDASE 2"/>
    <property type="match status" value="1"/>
</dbReference>
<sequence>MDSPLTLALSRRGFLIAGGAAGALLATWTAAPGSAGATVQTASPGTLEVPPVPRRSLWYRQPSTAWVTTGTGDRLTSTSALPLGNGRLGAMLHAGVDRDRIQLNEQSLWGGANDWDGAYDTGVTGFGSYRNFGQLEVVLGAGVLPPVVTADLGGGVNSSGNETEAKTYDGSPSSKWCVIAPANGTTAWQLAWKIALPEAKVVSAYSFTSANDVPARDPQDWRFEASQDGGTWTAIDTRQHASTPFSARAQKLEFTAANTTAYRYYRFVFSPKLGTSHFQVAEIALAGVAFTTEQGSVPSDYRRFLDPMTGLHSTAYSTDTGQHVREAFASRADDVMVIRYRTDDPAGLTGTISLASAQTGDNPITAPATVAADSGDRLSFAGEMRNNLKHAAEVRVLVEGGTASRAGASIAVTGAHTVELRIDLRTDYQLDAAAGWRSGIAPAVAAAATLDALASRSFESLFEAAAANLGEVMGRVAVDWGTSDDAVVALPTNERLVRYSDGTSADPELEQLHFHFGRYLLASSSRRDGLPANLQGLWNNENQPAWGSDYHTNINVQMNYWAAETTDLGDSHEALAHFIEQVAVPSRVATRNAFGQDVPGWTARTSQSIFGGNGWEWNTISSAWYALHLFEHWKFSQDSAFLERYYPLVLEICRFWQHELVEKSDGRLYAPNGWSPEQGPREDGVMHDQQIIWELFTDYLEMATVLGVDAAFQDEVAEMLGKLAGNKVGNWGQLQEWQTDRDVRTGSANGIDALHRHTSHLFAVYPGHQISVEQTPELAAAALVSLNARCGVPDGGAITVDSVRGDSRRSWTWPWRTALFARLGEPEKAYTMVRGLFRHNTLTNLWATHPPFQMDGNFGMTGALVELLLQSHDGTIRLLPALPSAWAARGSFSGLRARGGYRVDLAWVDGEVTEYRILADRTRRTGPVTVVINGERREVIPESPRPPIDLEVTSTAEPRRIAGKVQVAVRAKNTGNVWADIRLTTEWGTFKATKVQPGDSAFHVFATRLASVPAGSATVAAYHWDGRGGHYITEEVPFEASRP</sequence>
<evidence type="ECO:0000259" key="3">
    <source>
        <dbReference type="Pfam" id="PF22124"/>
    </source>
</evidence>
<dbReference type="InterPro" id="IPR049053">
    <property type="entry name" value="AFCA-like_C"/>
</dbReference>
<dbReference type="SUPFAM" id="SSF48208">
    <property type="entry name" value="Six-hairpin glycosidases"/>
    <property type="match status" value="1"/>
</dbReference>
<dbReference type="EMBL" id="CP013979">
    <property type="protein sequence ID" value="ANJ25468.1"/>
    <property type="molecule type" value="Genomic_DNA"/>
</dbReference>
<organism evidence="4 5">
    <name type="scientific">Agromyces aureus</name>
    <dbReference type="NCBI Taxonomy" id="453304"/>
    <lineage>
        <taxon>Bacteria</taxon>
        <taxon>Bacillati</taxon>
        <taxon>Actinomycetota</taxon>
        <taxon>Actinomycetes</taxon>
        <taxon>Micrococcales</taxon>
        <taxon>Microbacteriaceae</taxon>
        <taxon>Agromyces</taxon>
    </lineage>
</organism>
<feature type="domain" description="Glycosyl hydrolase family 95 N-terminal" evidence="1">
    <location>
        <begin position="57"/>
        <end position="113"/>
    </location>
</feature>
<dbReference type="SUPFAM" id="SSF49785">
    <property type="entry name" value="Galactose-binding domain-like"/>
    <property type="match status" value="1"/>
</dbReference>
<dbReference type="InterPro" id="IPR054363">
    <property type="entry name" value="GH95_cat"/>
</dbReference>
<dbReference type="InterPro" id="IPR012341">
    <property type="entry name" value="6hp_glycosidase-like_sf"/>
</dbReference>
<protein>
    <recommendedName>
        <fullName evidence="6">Glycosyl hydrolase</fullName>
    </recommendedName>
</protein>
<evidence type="ECO:0000259" key="2">
    <source>
        <dbReference type="Pfam" id="PF21307"/>
    </source>
</evidence>
<feature type="domain" description="Glycosyl hydrolase family 95 catalytic" evidence="3">
    <location>
        <begin position="458"/>
        <end position="868"/>
    </location>
</feature>
<dbReference type="Pfam" id="PF22124">
    <property type="entry name" value="Glyco_hydro_95_cat"/>
    <property type="match status" value="1"/>
</dbReference>
<reference evidence="5" key="2">
    <citation type="submission" date="2016-01" db="EMBL/GenBank/DDBJ databases">
        <title>Complete genome sequence of Agromyces aureus AR33T and comparison with related organisms.</title>
        <authorList>
            <person name="Corretto E."/>
            <person name="Antonielli L."/>
            <person name="Sessitsch A."/>
            <person name="Brader G."/>
        </authorList>
    </citation>
    <scope>NUCLEOTIDE SEQUENCE [LARGE SCALE GENOMIC DNA]</scope>
    <source>
        <strain evidence="5">AR33</strain>
    </source>
</reference>
<gene>
    <name evidence="4" type="ORF">ATC03_00475</name>
</gene>